<dbReference type="InterPro" id="IPR050267">
    <property type="entry name" value="Anti-sigma-factor_SerPK"/>
</dbReference>
<accession>A0A1H0N3G4</accession>
<name>A0A1H0N3G4_9ACTN</name>
<dbReference type="PANTHER" id="PTHR35526:SF3">
    <property type="entry name" value="ANTI-SIGMA-F FACTOR RSBW"/>
    <property type="match status" value="1"/>
</dbReference>
<gene>
    <name evidence="3" type="ORF">SAMN05216259_113208</name>
</gene>
<dbReference type="AlphaFoldDB" id="A0A1H0N3G4"/>
<keyword evidence="3" id="KW-0808">Transferase</keyword>
<dbReference type="STRING" id="310781.SAMN05216259_113208"/>
<dbReference type="OrthoDB" id="4278662at2"/>
<dbReference type="PANTHER" id="PTHR35526">
    <property type="entry name" value="ANTI-SIGMA-F FACTOR RSBW-RELATED"/>
    <property type="match status" value="1"/>
</dbReference>
<evidence type="ECO:0000256" key="1">
    <source>
        <dbReference type="ARBA" id="ARBA00022527"/>
    </source>
</evidence>
<evidence type="ECO:0000313" key="4">
    <source>
        <dbReference type="Proteomes" id="UP000199341"/>
    </source>
</evidence>
<evidence type="ECO:0000313" key="3">
    <source>
        <dbReference type="EMBL" id="SDO87161.1"/>
    </source>
</evidence>
<reference evidence="3 4" key="1">
    <citation type="submission" date="2016-10" db="EMBL/GenBank/DDBJ databases">
        <authorList>
            <person name="de Groot N.N."/>
        </authorList>
    </citation>
    <scope>NUCLEOTIDE SEQUENCE [LARGE SCALE GENOMIC DNA]</scope>
    <source>
        <strain evidence="3 4">CGMCC 4.2022</strain>
    </source>
</reference>
<evidence type="ECO:0000259" key="2">
    <source>
        <dbReference type="Pfam" id="PF13581"/>
    </source>
</evidence>
<dbReference type="SUPFAM" id="SSF55874">
    <property type="entry name" value="ATPase domain of HSP90 chaperone/DNA topoisomerase II/histidine kinase"/>
    <property type="match status" value="1"/>
</dbReference>
<dbReference type="Gene3D" id="3.30.565.10">
    <property type="entry name" value="Histidine kinase-like ATPase, C-terminal domain"/>
    <property type="match status" value="1"/>
</dbReference>
<sequence length="141" mass="15256">MADLQEASVTLPSDPGSVATARSYVCARLGEWGVPPDAPLDSIRLMVSELATNAVLHTCGLSPDFTIDLRLERTEHLRIGFTDGHPRWPREVPLAAEQDSGRGMVIVCHLLAEFGGRLDITPTSDGGKTVWIMLPWAAPVL</sequence>
<organism evidence="3 4">
    <name type="scientific">Actinacidiphila guanduensis</name>
    <dbReference type="NCBI Taxonomy" id="310781"/>
    <lineage>
        <taxon>Bacteria</taxon>
        <taxon>Bacillati</taxon>
        <taxon>Actinomycetota</taxon>
        <taxon>Actinomycetes</taxon>
        <taxon>Kitasatosporales</taxon>
        <taxon>Streptomycetaceae</taxon>
        <taxon>Actinacidiphila</taxon>
    </lineage>
</organism>
<dbReference type="Pfam" id="PF13581">
    <property type="entry name" value="HATPase_c_2"/>
    <property type="match status" value="1"/>
</dbReference>
<proteinExistence type="predicted"/>
<dbReference type="EMBL" id="FNIE01000013">
    <property type="protein sequence ID" value="SDO87161.1"/>
    <property type="molecule type" value="Genomic_DNA"/>
</dbReference>
<keyword evidence="4" id="KW-1185">Reference proteome</keyword>
<dbReference type="GO" id="GO:0004674">
    <property type="term" value="F:protein serine/threonine kinase activity"/>
    <property type="evidence" value="ECO:0007669"/>
    <property type="project" value="UniProtKB-KW"/>
</dbReference>
<dbReference type="RefSeq" id="WP_093787168.1">
    <property type="nucleotide sequence ID" value="NZ_FNIE01000013.1"/>
</dbReference>
<protein>
    <submittedName>
        <fullName evidence="3">Anti-sigma regulatory factor (Ser/Thr protein kinase)</fullName>
    </submittedName>
</protein>
<dbReference type="CDD" id="cd16936">
    <property type="entry name" value="HATPase_RsbW-like"/>
    <property type="match status" value="1"/>
</dbReference>
<dbReference type="InterPro" id="IPR003594">
    <property type="entry name" value="HATPase_dom"/>
</dbReference>
<dbReference type="Proteomes" id="UP000199341">
    <property type="component" value="Unassembled WGS sequence"/>
</dbReference>
<keyword evidence="1" id="KW-0723">Serine/threonine-protein kinase</keyword>
<feature type="domain" description="Histidine kinase/HSP90-like ATPase" evidence="2">
    <location>
        <begin position="11"/>
        <end position="132"/>
    </location>
</feature>
<dbReference type="InterPro" id="IPR036890">
    <property type="entry name" value="HATPase_C_sf"/>
</dbReference>
<keyword evidence="3" id="KW-0418">Kinase</keyword>